<dbReference type="EMBL" id="JEMT01012189">
    <property type="protein sequence ID" value="EXX76542.1"/>
    <property type="molecule type" value="Genomic_DNA"/>
</dbReference>
<sequence length="103" mass="11960">MSRPGRPKEHLNKGKIETLERLVKEFSMESGEGKEEENRKNEGKGKGKTKERKMEGRGNEKEMIKKIKKIRGSSANINHSGVRRLYYHPMTEYNKELKAEKEG</sequence>
<evidence type="ECO:0000313" key="2">
    <source>
        <dbReference type="EMBL" id="EXX76542.1"/>
    </source>
</evidence>
<organism evidence="2 3">
    <name type="scientific">Rhizophagus irregularis (strain DAOM 197198w)</name>
    <name type="common">Glomus intraradices</name>
    <dbReference type="NCBI Taxonomy" id="1432141"/>
    <lineage>
        <taxon>Eukaryota</taxon>
        <taxon>Fungi</taxon>
        <taxon>Fungi incertae sedis</taxon>
        <taxon>Mucoromycota</taxon>
        <taxon>Glomeromycotina</taxon>
        <taxon>Glomeromycetes</taxon>
        <taxon>Glomerales</taxon>
        <taxon>Glomeraceae</taxon>
        <taxon>Rhizophagus</taxon>
    </lineage>
</organism>
<dbReference type="AlphaFoldDB" id="A0A015K425"/>
<proteinExistence type="predicted"/>
<accession>A0A015K425</accession>
<evidence type="ECO:0000313" key="3">
    <source>
        <dbReference type="Proteomes" id="UP000022910"/>
    </source>
</evidence>
<gene>
    <name evidence="2" type="ORF">RirG_032120</name>
</gene>
<protein>
    <submittedName>
        <fullName evidence="2">Uncharacterized protein</fullName>
    </submittedName>
</protein>
<feature type="region of interest" description="Disordered" evidence="1">
    <location>
        <begin position="25"/>
        <end position="61"/>
    </location>
</feature>
<dbReference type="HOGENOM" id="CLU_2265179_0_0_1"/>
<comment type="caution">
    <text evidence="2">The sequence shown here is derived from an EMBL/GenBank/DDBJ whole genome shotgun (WGS) entry which is preliminary data.</text>
</comment>
<feature type="compositionally biased region" description="Basic and acidic residues" evidence="1">
    <location>
        <begin position="25"/>
        <end position="45"/>
    </location>
</feature>
<dbReference type="Proteomes" id="UP000022910">
    <property type="component" value="Unassembled WGS sequence"/>
</dbReference>
<name>A0A015K425_RHIIW</name>
<dbReference type="OrthoDB" id="10434242at2759"/>
<keyword evidence="3" id="KW-1185">Reference proteome</keyword>
<evidence type="ECO:0000256" key="1">
    <source>
        <dbReference type="SAM" id="MobiDB-lite"/>
    </source>
</evidence>
<feature type="compositionally biased region" description="Basic and acidic residues" evidence="1">
    <location>
        <begin position="52"/>
        <end position="61"/>
    </location>
</feature>
<feature type="region of interest" description="Disordered" evidence="1">
    <location>
        <begin position="1"/>
        <end position="20"/>
    </location>
</feature>
<reference evidence="2 3" key="1">
    <citation type="submission" date="2014-02" db="EMBL/GenBank/DDBJ databases">
        <title>Single nucleus genome sequencing reveals high similarity among nuclei of an endomycorrhizal fungus.</title>
        <authorList>
            <person name="Lin K."/>
            <person name="Geurts R."/>
            <person name="Zhang Z."/>
            <person name="Limpens E."/>
            <person name="Saunders D.G."/>
            <person name="Mu D."/>
            <person name="Pang E."/>
            <person name="Cao H."/>
            <person name="Cha H."/>
            <person name="Lin T."/>
            <person name="Zhou Q."/>
            <person name="Shang Y."/>
            <person name="Li Y."/>
            <person name="Ivanov S."/>
            <person name="Sharma T."/>
            <person name="Velzen R.V."/>
            <person name="Ruijter N.D."/>
            <person name="Aanen D.K."/>
            <person name="Win J."/>
            <person name="Kamoun S."/>
            <person name="Bisseling T."/>
            <person name="Huang S."/>
        </authorList>
    </citation>
    <scope>NUCLEOTIDE SEQUENCE [LARGE SCALE GENOMIC DNA]</scope>
    <source>
        <strain evidence="3">DAOM197198w</strain>
    </source>
</reference>